<dbReference type="EC" id="3.4.-.-" evidence="3"/>
<feature type="transmembrane region" description="Helical" evidence="1">
    <location>
        <begin position="133"/>
        <end position="152"/>
    </location>
</feature>
<feature type="domain" description="CAAX prenyl protease 2/Lysostaphin resistance protein A-like" evidence="2">
    <location>
        <begin position="102"/>
        <end position="191"/>
    </location>
</feature>
<dbReference type="RefSeq" id="WP_194506848.1">
    <property type="nucleotide sequence ID" value="NZ_JADILU010000002.1"/>
</dbReference>
<evidence type="ECO:0000259" key="2">
    <source>
        <dbReference type="Pfam" id="PF02517"/>
    </source>
</evidence>
<name>A0ABW6A1K0_9FLAO</name>
<evidence type="ECO:0000256" key="1">
    <source>
        <dbReference type="SAM" id="Phobius"/>
    </source>
</evidence>
<dbReference type="Proteomes" id="UP001597548">
    <property type="component" value="Unassembled WGS sequence"/>
</dbReference>
<comment type="caution">
    <text evidence="3">The sequence shown here is derived from an EMBL/GenBank/DDBJ whole genome shotgun (WGS) entry which is preliminary data.</text>
</comment>
<organism evidence="3 4">
    <name type="scientific">Psychroserpens luteus</name>
    <dbReference type="NCBI Taxonomy" id="1434066"/>
    <lineage>
        <taxon>Bacteria</taxon>
        <taxon>Pseudomonadati</taxon>
        <taxon>Bacteroidota</taxon>
        <taxon>Flavobacteriia</taxon>
        <taxon>Flavobacteriales</taxon>
        <taxon>Flavobacteriaceae</taxon>
        <taxon>Psychroserpens</taxon>
    </lineage>
</organism>
<keyword evidence="1" id="KW-0472">Membrane</keyword>
<evidence type="ECO:0000313" key="4">
    <source>
        <dbReference type="Proteomes" id="UP001597548"/>
    </source>
</evidence>
<accession>A0ABW6A1K0</accession>
<gene>
    <name evidence="3" type="ORF">ACFS29_19975</name>
</gene>
<keyword evidence="1" id="KW-0812">Transmembrane</keyword>
<feature type="transmembrane region" description="Helical" evidence="1">
    <location>
        <begin position="158"/>
        <end position="175"/>
    </location>
</feature>
<sequence>MQSTVYKLSELFIIFILVPVSFAIDYPIWIKMIIGVLGFMYVLFVLLRIEKNKFKIAQHLNWKSFFKRTFIQLTIIAVLTTLYMLFVDPPNLYVVVLNKPLMWLILLFVYSVFSVYPQELIYRTFYFQRYQSLFKNETLFIIINATLFSLAHLFFRNGLVMILTFIGGILFALTYKKTKSTLLVTIEHAIYGCWLFTVGMGEMLGFPS</sequence>
<feature type="transmembrane region" description="Helical" evidence="1">
    <location>
        <begin position="92"/>
        <end position="113"/>
    </location>
</feature>
<dbReference type="Pfam" id="PF02517">
    <property type="entry name" value="Rce1-like"/>
    <property type="match status" value="1"/>
</dbReference>
<dbReference type="GO" id="GO:0016787">
    <property type="term" value="F:hydrolase activity"/>
    <property type="evidence" value="ECO:0007669"/>
    <property type="project" value="UniProtKB-KW"/>
</dbReference>
<feature type="transmembrane region" description="Helical" evidence="1">
    <location>
        <begin position="182"/>
        <end position="201"/>
    </location>
</feature>
<evidence type="ECO:0000313" key="3">
    <source>
        <dbReference type="EMBL" id="MFD2917942.1"/>
    </source>
</evidence>
<keyword evidence="3" id="KW-0378">Hydrolase</keyword>
<feature type="transmembrane region" description="Helical" evidence="1">
    <location>
        <begin position="28"/>
        <end position="49"/>
    </location>
</feature>
<dbReference type="EMBL" id="JBHUOS010000016">
    <property type="protein sequence ID" value="MFD2917942.1"/>
    <property type="molecule type" value="Genomic_DNA"/>
</dbReference>
<feature type="transmembrane region" description="Helical" evidence="1">
    <location>
        <begin position="70"/>
        <end position="86"/>
    </location>
</feature>
<proteinExistence type="predicted"/>
<protein>
    <submittedName>
        <fullName evidence="3">CPBP family intramembrane glutamic endopeptidase</fullName>
        <ecNumber evidence="3">3.4.-.-</ecNumber>
    </submittedName>
</protein>
<keyword evidence="4" id="KW-1185">Reference proteome</keyword>
<reference evidence="4" key="1">
    <citation type="journal article" date="2019" name="Int. J. Syst. Evol. Microbiol.">
        <title>The Global Catalogue of Microorganisms (GCM) 10K type strain sequencing project: providing services to taxonomists for standard genome sequencing and annotation.</title>
        <authorList>
            <consortium name="The Broad Institute Genomics Platform"/>
            <consortium name="The Broad Institute Genome Sequencing Center for Infectious Disease"/>
            <person name="Wu L."/>
            <person name="Ma J."/>
        </authorList>
    </citation>
    <scope>NUCLEOTIDE SEQUENCE [LARGE SCALE GENOMIC DNA]</scope>
    <source>
        <strain evidence="4">KCTC 32514</strain>
    </source>
</reference>
<dbReference type="InterPro" id="IPR003675">
    <property type="entry name" value="Rce1/LyrA-like_dom"/>
</dbReference>
<feature type="transmembrane region" description="Helical" evidence="1">
    <location>
        <begin position="5"/>
        <end position="22"/>
    </location>
</feature>
<keyword evidence="1" id="KW-1133">Transmembrane helix</keyword>